<dbReference type="RefSeq" id="WP_181291213.1">
    <property type="nucleotide sequence ID" value="NZ_OGTP01000055.1"/>
</dbReference>
<dbReference type="Proteomes" id="UP000238169">
    <property type="component" value="Unassembled WGS sequence"/>
</dbReference>
<protein>
    <submittedName>
        <fullName evidence="1">Uncharacterized protein</fullName>
    </submittedName>
</protein>
<proteinExistence type="predicted"/>
<evidence type="ECO:0000313" key="2">
    <source>
        <dbReference type="Proteomes" id="UP000238169"/>
    </source>
</evidence>
<evidence type="ECO:0000313" key="1">
    <source>
        <dbReference type="EMBL" id="SPB19021.1"/>
    </source>
</evidence>
<organism evidence="1 2">
    <name type="scientific">Caballeronia novacaledonica</name>
    <dbReference type="NCBI Taxonomy" id="1544861"/>
    <lineage>
        <taxon>Bacteria</taxon>
        <taxon>Pseudomonadati</taxon>
        <taxon>Pseudomonadota</taxon>
        <taxon>Betaproteobacteria</taxon>
        <taxon>Burkholderiales</taxon>
        <taxon>Burkholderiaceae</taxon>
        <taxon>Caballeronia</taxon>
    </lineage>
</organism>
<name>A0A2U3IFL3_9BURK</name>
<accession>A0A2U3IFL3</accession>
<gene>
    <name evidence="1" type="ORF">NOV72_06222</name>
</gene>
<reference evidence="2" key="1">
    <citation type="submission" date="2018-01" db="EMBL/GenBank/DDBJ databases">
        <authorList>
            <person name="Peeters C."/>
        </authorList>
    </citation>
    <scope>NUCLEOTIDE SEQUENCE [LARGE SCALE GENOMIC DNA]</scope>
</reference>
<keyword evidence="2" id="KW-1185">Reference proteome</keyword>
<dbReference type="AlphaFoldDB" id="A0A2U3IFL3"/>
<sequence length="126" mass="12562">MPAATSTTLGGIIAGPGTAVTADGTLSTTGTAIVNLTGGANVALDLTPISQDAPEILFNLPIAAGGTTALTISNPPAAGTLAEFTLQVRSGAGSALTFPATDGVRNEFRPVVRTQVARRTMQADQL</sequence>
<dbReference type="EMBL" id="OGTP01000055">
    <property type="protein sequence ID" value="SPB19021.1"/>
    <property type="molecule type" value="Genomic_DNA"/>
</dbReference>